<evidence type="ECO:0000313" key="2">
    <source>
        <dbReference type="EMBL" id="VAW32525.1"/>
    </source>
</evidence>
<dbReference type="Pfam" id="PF07963">
    <property type="entry name" value="N_methyl"/>
    <property type="match status" value="1"/>
</dbReference>
<dbReference type="Gene3D" id="3.30.700.10">
    <property type="entry name" value="Glycoprotein, Type 4 Pilin"/>
    <property type="match status" value="1"/>
</dbReference>
<evidence type="ECO:0000256" key="1">
    <source>
        <dbReference type="SAM" id="Phobius"/>
    </source>
</evidence>
<keyword evidence="1" id="KW-0812">Transmembrane</keyword>
<keyword evidence="1" id="KW-1133">Transmembrane helix</keyword>
<sequence>MFKEIRRRFCSWRAFTLIEMMVSISIFSIIMLLISSSYIALLSANRKERLSTDAINNLSTAIDSIARDIRTGSCSNSTGANVCPATGTYNSFKFVDSDGCKVEYSLNANKEIVHKVFAFGSTCKASDDVITDSSAVSVTAFTFDTYVLQATNTNVNNTAEQVWTVIRVTGVTPKMPNGVVNTFHIETGATMRGISII</sequence>
<protein>
    <submittedName>
        <fullName evidence="2">Uncharacterized protein</fullName>
    </submittedName>
</protein>
<gene>
    <name evidence="2" type="ORF">MNBD_CPR01-328</name>
</gene>
<dbReference type="EMBL" id="UOEV01000053">
    <property type="protein sequence ID" value="VAW32525.1"/>
    <property type="molecule type" value="Genomic_DNA"/>
</dbReference>
<keyword evidence="1" id="KW-0472">Membrane</keyword>
<dbReference type="AlphaFoldDB" id="A0A3B0UN49"/>
<proteinExistence type="predicted"/>
<feature type="transmembrane region" description="Helical" evidence="1">
    <location>
        <begin position="21"/>
        <end position="41"/>
    </location>
</feature>
<organism evidence="2">
    <name type="scientific">hydrothermal vent metagenome</name>
    <dbReference type="NCBI Taxonomy" id="652676"/>
    <lineage>
        <taxon>unclassified sequences</taxon>
        <taxon>metagenomes</taxon>
        <taxon>ecological metagenomes</taxon>
    </lineage>
</organism>
<dbReference type="InterPro" id="IPR045584">
    <property type="entry name" value="Pilin-like"/>
</dbReference>
<dbReference type="NCBIfam" id="TIGR02532">
    <property type="entry name" value="IV_pilin_GFxxxE"/>
    <property type="match status" value="1"/>
</dbReference>
<reference evidence="2" key="1">
    <citation type="submission" date="2018-06" db="EMBL/GenBank/DDBJ databases">
        <authorList>
            <person name="Zhirakovskaya E."/>
        </authorList>
    </citation>
    <scope>NUCLEOTIDE SEQUENCE</scope>
</reference>
<name>A0A3B0UN49_9ZZZZ</name>
<accession>A0A3B0UN49</accession>
<dbReference type="SUPFAM" id="SSF54523">
    <property type="entry name" value="Pili subunits"/>
    <property type="match status" value="1"/>
</dbReference>
<dbReference type="InterPro" id="IPR012902">
    <property type="entry name" value="N_methyl_site"/>
</dbReference>